<dbReference type="AlphaFoldDB" id="A0A1X2G7K3"/>
<evidence type="ECO:0000313" key="2">
    <source>
        <dbReference type="EMBL" id="ORX47139.1"/>
    </source>
</evidence>
<feature type="region of interest" description="Disordered" evidence="1">
    <location>
        <begin position="245"/>
        <end position="274"/>
    </location>
</feature>
<feature type="compositionally biased region" description="Polar residues" evidence="1">
    <location>
        <begin position="139"/>
        <end position="164"/>
    </location>
</feature>
<evidence type="ECO:0000313" key="3">
    <source>
        <dbReference type="Proteomes" id="UP000242146"/>
    </source>
</evidence>
<reference evidence="2 3" key="1">
    <citation type="submission" date="2016-07" db="EMBL/GenBank/DDBJ databases">
        <title>Pervasive Adenine N6-methylation of Active Genes in Fungi.</title>
        <authorList>
            <consortium name="DOE Joint Genome Institute"/>
            <person name="Mondo S.J."/>
            <person name="Dannebaum R.O."/>
            <person name="Kuo R.C."/>
            <person name="Labutti K."/>
            <person name="Haridas S."/>
            <person name="Kuo A."/>
            <person name="Salamov A."/>
            <person name="Ahrendt S.R."/>
            <person name="Lipzen A."/>
            <person name="Sullivan W."/>
            <person name="Andreopoulos W.B."/>
            <person name="Clum A."/>
            <person name="Lindquist E."/>
            <person name="Daum C."/>
            <person name="Ramamoorthy G.K."/>
            <person name="Gryganskyi A."/>
            <person name="Culley D."/>
            <person name="Magnuson J.K."/>
            <person name="James T.Y."/>
            <person name="O'Malley M.A."/>
            <person name="Stajich J.E."/>
            <person name="Spatafora J.W."/>
            <person name="Visel A."/>
            <person name="Grigoriev I.V."/>
        </authorList>
    </citation>
    <scope>NUCLEOTIDE SEQUENCE [LARGE SCALE GENOMIC DNA]</scope>
    <source>
        <strain evidence="2 3">NRRL 3301</strain>
    </source>
</reference>
<dbReference type="OrthoDB" id="2284518at2759"/>
<dbReference type="EMBL" id="MCGT01000034">
    <property type="protein sequence ID" value="ORX47139.1"/>
    <property type="molecule type" value="Genomic_DNA"/>
</dbReference>
<feature type="compositionally biased region" description="Polar residues" evidence="1">
    <location>
        <begin position="101"/>
        <end position="110"/>
    </location>
</feature>
<organism evidence="2 3">
    <name type="scientific">Hesseltinella vesiculosa</name>
    <dbReference type="NCBI Taxonomy" id="101127"/>
    <lineage>
        <taxon>Eukaryota</taxon>
        <taxon>Fungi</taxon>
        <taxon>Fungi incertae sedis</taxon>
        <taxon>Mucoromycota</taxon>
        <taxon>Mucoromycotina</taxon>
        <taxon>Mucoromycetes</taxon>
        <taxon>Mucorales</taxon>
        <taxon>Cunninghamellaceae</taxon>
        <taxon>Hesseltinella</taxon>
    </lineage>
</organism>
<feature type="region of interest" description="Disordered" evidence="1">
    <location>
        <begin position="135"/>
        <end position="169"/>
    </location>
</feature>
<comment type="caution">
    <text evidence="2">The sequence shown here is derived from an EMBL/GenBank/DDBJ whole genome shotgun (WGS) entry which is preliminary data.</text>
</comment>
<accession>A0A1X2G7K3</accession>
<keyword evidence="3" id="KW-1185">Reference proteome</keyword>
<proteinExistence type="predicted"/>
<evidence type="ECO:0000256" key="1">
    <source>
        <dbReference type="SAM" id="MobiDB-lite"/>
    </source>
</evidence>
<sequence length="274" mass="30089">MLYEHTKRDVFCQETQLIHGDVGTQPGHDGAVPSVTTIVLLQVQASMIQVISRLHQSKEHIPQMVQVPLRWGLLLGLVVVDNVARAMHVDQEMVTVRGNMEDQSTVYTSDDQQEDDTPPTFSSLYQRGASAITAPAHSLQHTPRVSTSASVLPTRRSSSMTSAPMHQDLVIPQRSQSTSFLSSYSPSSPLLAVQPPLVSQSSQGLRVRLRKTSSPPNLQRPIIYASGQSPVPSVRARAVSNQLFHSSASPTLKRQSSTVRRVTARRNLTDEPCQ</sequence>
<dbReference type="Proteomes" id="UP000242146">
    <property type="component" value="Unassembled WGS sequence"/>
</dbReference>
<feature type="compositionally biased region" description="Polar residues" evidence="1">
    <location>
        <begin position="245"/>
        <end position="260"/>
    </location>
</feature>
<gene>
    <name evidence="2" type="ORF">DM01DRAFT_1385912</name>
</gene>
<feature type="region of interest" description="Disordered" evidence="1">
    <location>
        <begin position="100"/>
        <end position="120"/>
    </location>
</feature>
<protein>
    <submittedName>
        <fullName evidence="2">Uncharacterized protein</fullName>
    </submittedName>
</protein>
<name>A0A1X2G7K3_9FUNG</name>